<dbReference type="Proteomes" id="UP001589535">
    <property type="component" value="Unassembled WGS sequence"/>
</dbReference>
<reference evidence="2 3" key="1">
    <citation type="submission" date="2024-09" db="EMBL/GenBank/DDBJ databases">
        <authorList>
            <person name="Sun Q."/>
            <person name="Mori K."/>
        </authorList>
    </citation>
    <scope>NUCLEOTIDE SEQUENCE [LARGE SCALE GENOMIC DNA]</scope>
    <source>
        <strain evidence="2 3">JCM 13852</strain>
    </source>
</reference>
<sequence length="71" mass="7255">MVLLGEALRSGIGGGAALYTALVQVGSTVGILSPLVVPGYSPSAFLIAMAFCAVTGALLLVDRVFIHRPVR</sequence>
<proteinExistence type="predicted"/>
<evidence type="ECO:0000313" key="3">
    <source>
        <dbReference type="Proteomes" id="UP001589535"/>
    </source>
</evidence>
<keyword evidence="1" id="KW-0812">Transmembrane</keyword>
<keyword evidence="1" id="KW-0472">Membrane</keyword>
<feature type="transmembrane region" description="Helical" evidence="1">
    <location>
        <begin position="43"/>
        <end position="61"/>
    </location>
</feature>
<keyword evidence="1" id="KW-1133">Transmembrane helix</keyword>
<dbReference type="RefSeq" id="WP_378207367.1">
    <property type="nucleotide sequence ID" value="NZ_JBHMBK010000068.1"/>
</dbReference>
<organism evidence="2 3">
    <name type="scientific">Amycolatopsis plumensis</name>
    <dbReference type="NCBI Taxonomy" id="236508"/>
    <lineage>
        <taxon>Bacteria</taxon>
        <taxon>Bacillati</taxon>
        <taxon>Actinomycetota</taxon>
        <taxon>Actinomycetes</taxon>
        <taxon>Pseudonocardiales</taxon>
        <taxon>Pseudonocardiaceae</taxon>
        <taxon>Amycolatopsis</taxon>
    </lineage>
</organism>
<accession>A0ABV5UI00</accession>
<keyword evidence="3" id="KW-1185">Reference proteome</keyword>
<evidence type="ECO:0008006" key="4">
    <source>
        <dbReference type="Google" id="ProtNLM"/>
    </source>
</evidence>
<protein>
    <recommendedName>
        <fullName evidence="4">MFS transporter, DHA1 family, bicyclomycin/chloramphenicol resistance protein</fullName>
    </recommendedName>
</protein>
<feature type="transmembrane region" description="Helical" evidence="1">
    <location>
        <begin position="12"/>
        <end position="37"/>
    </location>
</feature>
<comment type="caution">
    <text evidence="2">The sequence shown here is derived from an EMBL/GenBank/DDBJ whole genome shotgun (WGS) entry which is preliminary data.</text>
</comment>
<evidence type="ECO:0000313" key="2">
    <source>
        <dbReference type="EMBL" id="MFB9691026.1"/>
    </source>
</evidence>
<gene>
    <name evidence="2" type="ORF">ACFFTO_43220</name>
</gene>
<dbReference type="EMBL" id="JBHMBK010000068">
    <property type="protein sequence ID" value="MFB9691026.1"/>
    <property type="molecule type" value="Genomic_DNA"/>
</dbReference>
<evidence type="ECO:0000256" key="1">
    <source>
        <dbReference type="SAM" id="Phobius"/>
    </source>
</evidence>
<name>A0ABV5UI00_9PSEU</name>